<dbReference type="Gene3D" id="3.40.50.720">
    <property type="entry name" value="NAD(P)-binding Rossmann-like Domain"/>
    <property type="match status" value="1"/>
</dbReference>
<evidence type="ECO:0000313" key="3">
    <source>
        <dbReference type="Proteomes" id="UP000559027"/>
    </source>
</evidence>
<comment type="caution">
    <text evidence="2">The sequence shown here is derived from an EMBL/GenBank/DDBJ whole genome shotgun (WGS) entry which is preliminary data.</text>
</comment>
<dbReference type="AlphaFoldDB" id="A0A8H5G4B1"/>
<reference evidence="2 3" key="1">
    <citation type="journal article" date="2020" name="ISME J.">
        <title>Uncovering the hidden diversity of litter-decomposition mechanisms in mushroom-forming fungi.</title>
        <authorList>
            <person name="Floudas D."/>
            <person name="Bentzer J."/>
            <person name="Ahren D."/>
            <person name="Johansson T."/>
            <person name="Persson P."/>
            <person name="Tunlid A."/>
        </authorList>
    </citation>
    <scope>NUCLEOTIDE SEQUENCE [LARGE SCALE GENOMIC DNA]</scope>
    <source>
        <strain evidence="2 3">CBS 146.42</strain>
    </source>
</reference>
<keyword evidence="3" id="KW-1185">Reference proteome</keyword>
<dbReference type="PANTHER" id="PTHR43157">
    <property type="entry name" value="PHOSPHATIDYLINOSITOL-GLYCAN BIOSYNTHESIS CLASS F PROTEIN-RELATED"/>
    <property type="match status" value="1"/>
</dbReference>
<dbReference type="GO" id="GO:0016491">
    <property type="term" value="F:oxidoreductase activity"/>
    <property type="evidence" value="ECO:0007669"/>
    <property type="project" value="UniProtKB-KW"/>
</dbReference>
<sequence>MGGYAAPSSTFDPVKDLPDMRGKIAIVTGSSSGIGFASLQHLLRMGAKVYMAVPDEDLTKAALERVEEAGREPGLGEVIWHELDLKDPRTAKASAEKFMERESKLDLLINNAALISDGGNPQLNQDGVQDSMAINYLGPFVFTQTLLPLLEKTSADGNDVRIVNVGSAGHEDVTHLSFNSKEAWNHKFRFTLLPPLSRYSMAASLVLPYGPDNFKEYSKMAVHLWTNHLARRLTSSGSKILLLVVQPGAILSDGAVRNLQTLPFSSLWIWLLGKFMHPQERGAFTSVFAACAPRDDPNIDHGAYIVPPNVAEEQSKAALDKSKQDELFGFTTKLLGEVDVRVQGLDVVRVDSK</sequence>
<evidence type="ECO:0000313" key="2">
    <source>
        <dbReference type="EMBL" id="KAF5358219.1"/>
    </source>
</evidence>
<dbReference type="SUPFAM" id="SSF51735">
    <property type="entry name" value="NAD(P)-binding Rossmann-fold domains"/>
    <property type="match status" value="1"/>
</dbReference>
<dbReference type="Pfam" id="PF00106">
    <property type="entry name" value="adh_short"/>
    <property type="match status" value="1"/>
</dbReference>
<dbReference type="PANTHER" id="PTHR43157:SF31">
    <property type="entry name" value="PHOSPHATIDYLINOSITOL-GLYCAN BIOSYNTHESIS CLASS F PROTEIN"/>
    <property type="match status" value="1"/>
</dbReference>
<accession>A0A8H5G4B1</accession>
<organism evidence="2 3">
    <name type="scientific">Leucocoprinus leucothites</name>
    <dbReference type="NCBI Taxonomy" id="201217"/>
    <lineage>
        <taxon>Eukaryota</taxon>
        <taxon>Fungi</taxon>
        <taxon>Dikarya</taxon>
        <taxon>Basidiomycota</taxon>
        <taxon>Agaricomycotina</taxon>
        <taxon>Agaricomycetes</taxon>
        <taxon>Agaricomycetidae</taxon>
        <taxon>Agaricales</taxon>
        <taxon>Agaricineae</taxon>
        <taxon>Agaricaceae</taxon>
        <taxon>Leucocoprinus</taxon>
    </lineage>
</organism>
<protein>
    <recommendedName>
        <fullName evidence="4">NAD(P)-binding protein</fullName>
    </recommendedName>
</protein>
<name>A0A8H5G4B1_9AGAR</name>
<dbReference type="OrthoDB" id="191139at2759"/>
<keyword evidence="1" id="KW-0560">Oxidoreductase</keyword>
<proteinExistence type="predicted"/>
<evidence type="ECO:0000256" key="1">
    <source>
        <dbReference type="ARBA" id="ARBA00023002"/>
    </source>
</evidence>
<dbReference type="EMBL" id="JAACJO010000005">
    <property type="protein sequence ID" value="KAF5358219.1"/>
    <property type="molecule type" value="Genomic_DNA"/>
</dbReference>
<dbReference type="InterPro" id="IPR036291">
    <property type="entry name" value="NAD(P)-bd_dom_sf"/>
</dbReference>
<dbReference type="Proteomes" id="UP000559027">
    <property type="component" value="Unassembled WGS sequence"/>
</dbReference>
<dbReference type="InterPro" id="IPR002347">
    <property type="entry name" value="SDR_fam"/>
</dbReference>
<dbReference type="PRINTS" id="PR00081">
    <property type="entry name" value="GDHRDH"/>
</dbReference>
<gene>
    <name evidence="2" type="ORF">D9756_001813</name>
</gene>
<evidence type="ECO:0008006" key="4">
    <source>
        <dbReference type="Google" id="ProtNLM"/>
    </source>
</evidence>